<gene>
    <name evidence="2" type="ORF">E2562_017880</name>
</gene>
<proteinExistence type="predicted"/>
<dbReference type="EMBL" id="SPHZ02000008">
    <property type="protein sequence ID" value="KAF0902478.1"/>
    <property type="molecule type" value="Genomic_DNA"/>
</dbReference>
<evidence type="ECO:0000256" key="1">
    <source>
        <dbReference type="SAM" id="MobiDB-lite"/>
    </source>
</evidence>
<accession>A0A6G1CPT1</accession>
<dbReference type="Proteomes" id="UP000479710">
    <property type="component" value="Unassembled WGS sequence"/>
</dbReference>
<evidence type="ECO:0000313" key="3">
    <source>
        <dbReference type="Proteomes" id="UP000479710"/>
    </source>
</evidence>
<sequence>MYWQAGTGHGGSHCSSLPARRQGQGAPVIPWEADGGDGLGQGDEKRRLDVQARSMMANMARPSNGLEDTRVQHASK</sequence>
<name>A0A6G1CPT1_9ORYZ</name>
<reference evidence="2 3" key="1">
    <citation type="submission" date="2019-11" db="EMBL/GenBank/DDBJ databases">
        <title>Whole genome sequence of Oryza granulata.</title>
        <authorList>
            <person name="Li W."/>
        </authorList>
    </citation>
    <scope>NUCLEOTIDE SEQUENCE [LARGE SCALE GENOMIC DNA]</scope>
    <source>
        <strain evidence="3">cv. Menghai</strain>
        <tissue evidence="2">Leaf</tissue>
    </source>
</reference>
<feature type="region of interest" description="Disordered" evidence="1">
    <location>
        <begin position="1"/>
        <end position="43"/>
    </location>
</feature>
<protein>
    <submittedName>
        <fullName evidence="2">Uncharacterized protein</fullName>
    </submittedName>
</protein>
<keyword evidence="3" id="KW-1185">Reference proteome</keyword>
<evidence type="ECO:0000313" key="2">
    <source>
        <dbReference type="EMBL" id="KAF0902478.1"/>
    </source>
</evidence>
<organism evidence="2 3">
    <name type="scientific">Oryza meyeriana var. granulata</name>
    <dbReference type="NCBI Taxonomy" id="110450"/>
    <lineage>
        <taxon>Eukaryota</taxon>
        <taxon>Viridiplantae</taxon>
        <taxon>Streptophyta</taxon>
        <taxon>Embryophyta</taxon>
        <taxon>Tracheophyta</taxon>
        <taxon>Spermatophyta</taxon>
        <taxon>Magnoliopsida</taxon>
        <taxon>Liliopsida</taxon>
        <taxon>Poales</taxon>
        <taxon>Poaceae</taxon>
        <taxon>BOP clade</taxon>
        <taxon>Oryzoideae</taxon>
        <taxon>Oryzeae</taxon>
        <taxon>Oryzinae</taxon>
        <taxon>Oryza</taxon>
        <taxon>Oryza meyeriana</taxon>
    </lineage>
</organism>
<comment type="caution">
    <text evidence="2">The sequence shown here is derived from an EMBL/GenBank/DDBJ whole genome shotgun (WGS) entry which is preliminary data.</text>
</comment>
<dbReference type="AlphaFoldDB" id="A0A6G1CPT1"/>